<dbReference type="PANTHER" id="PTHR48073:SF5">
    <property type="entry name" value="O-SUCCINYLBENZOATE SYNTHASE"/>
    <property type="match status" value="1"/>
</dbReference>
<dbReference type="InterPro" id="IPR010197">
    <property type="entry name" value="OSBS/NAAAR"/>
</dbReference>
<sequence>MKLTRVTLHRLSMPLVTPFATSFMTETEKDCYLVEAEFDTPEGPITGWGESVAMVAPLYSSEYVDAGMAVTRDWLAPILFDAGELTAETIGWHLRHVIGFPMAKSALEMAALEAQLKQRGLSFRDYLGGVAESVPSGVSVGIQNTDRELIETVGGYLDEGYARIKLKIKPGRDIEPVAAVRREFGDDFLLQVDANAAYTLVDAAHLKRLDDYGLLLIEQPLGEADIRQHAQLAAQMSTPMCLDESIVSAEAAADAIALGAADVINIKPGRVGGYLEAKRIHDLCAANGVAVWHGGMLETGLGRAANAAMATLPGFTLPGDISGSNRFFTEDITEEIVMHDGIVDVPAGPGFGVTIDPDRLQKYTEETLLIEPERA</sequence>
<comment type="caution">
    <text evidence="8">The sequence shown here is derived from an EMBL/GenBank/DDBJ whole genome shotgun (WGS) entry which is preliminary data.</text>
</comment>
<keyword evidence="4 8" id="KW-0456">Lyase</keyword>
<evidence type="ECO:0000313" key="9">
    <source>
        <dbReference type="Proteomes" id="UP000469215"/>
    </source>
</evidence>
<evidence type="ECO:0000256" key="3">
    <source>
        <dbReference type="ARBA" id="ARBA00022842"/>
    </source>
</evidence>
<dbReference type="Gene3D" id="3.30.390.10">
    <property type="entry name" value="Enolase-like, N-terminal domain"/>
    <property type="match status" value="1"/>
</dbReference>
<dbReference type="RefSeq" id="WP_160954304.1">
    <property type="nucleotide sequence ID" value="NZ_WWEQ01000093.1"/>
</dbReference>
<dbReference type="GO" id="GO:0043748">
    <property type="term" value="F:O-succinylbenzoate synthase activity"/>
    <property type="evidence" value="ECO:0007669"/>
    <property type="project" value="UniProtKB-EC"/>
</dbReference>
<dbReference type="PANTHER" id="PTHR48073">
    <property type="entry name" value="O-SUCCINYLBENZOATE SYNTHASE-RELATED"/>
    <property type="match status" value="1"/>
</dbReference>
<keyword evidence="9" id="KW-1185">Reference proteome</keyword>
<dbReference type="Pfam" id="PF13378">
    <property type="entry name" value="MR_MLE_C"/>
    <property type="match status" value="1"/>
</dbReference>
<dbReference type="CDD" id="cd03317">
    <property type="entry name" value="NAAAR"/>
    <property type="match status" value="1"/>
</dbReference>
<dbReference type="InterPro" id="IPR029065">
    <property type="entry name" value="Enolase_C-like"/>
</dbReference>
<dbReference type="InterPro" id="IPR013342">
    <property type="entry name" value="Mandelate_racemase_C"/>
</dbReference>
<keyword evidence="3" id="KW-0460">Magnesium</keyword>
<evidence type="ECO:0000259" key="7">
    <source>
        <dbReference type="SMART" id="SM00922"/>
    </source>
</evidence>
<dbReference type="SUPFAM" id="SSF51604">
    <property type="entry name" value="Enolase C-terminal domain-like"/>
    <property type="match status" value="1"/>
</dbReference>
<keyword evidence="2" id="KW-0479">Metal-binding</keyword>
<feature type="domain" description="Mandelate racemase/muconate lactonizing enzyme C-terminal" evidence="7">
    <location>
        <begin position="146"/>
        <end position="239"/>
    </location>
</feature>
<evidence type="ECO:0000256" key="4">
    <source>
        <dbReference type="ARBA" id="ARBA00023239"/>
    </source>
</evidence>
<dbReference type="NCBIfam" id="TIGR01928">
    <property type="entry name" value="menC_lowGC_arch"/>
    <property type="match status" value="1"/>
</dbReference>
<dbReference type="Gene3D" id="3.20.20.120">
    <property type="entry name" value="Enolase-like C-terminal domain"/>
    <property type="match status" value="1"/>
</dbReference>
<dbReference type="AlphaFoldDB" id="A0A6N9HAZ0"/>
<dbReference type="GO" id="GO:0046872">
    <property type="term" value="F:metal ion binding"/>
    <property type="evidence" value="ECO:0007669"/>
    <property type="project" value="UniProtKB-KW"/>
</dbReference>
<dbReference type="UniPathway" id="UPA00079"/>
<dbReference type="SFLD" id="SFLDF00009">
    <property type="entry name" value="o-succinylbenzoate_synthase"/>
    <property type="match status" value="1"/>
</dbReference>
<dbReference type="InterPro" id="IPR013341">
    <property type="entry name" value="Mandelate_racemase_N_dom"/>
</dbReference>
<organism evidence="8 9">
    <name type="scientific">Brevibacterium rongguiense</name>
    <dbReference type="NCBI Taxonomy" id="2695267"/>
    <lineage>
        <taxon>Bacteria</taxon>
        <taxon>Bacillati</taxon>
        <taxon>Actinomycetota</taxon>
        <taxon>Actinomycetes</taxon>
        <taxon>Micrococcales</taxon>
        <taxon>Brevibacteriaceae</taxon>
        <taxon>Brevibacterium</taxon>
    </lineage>
</organism>
<reference evidence="8 9" key="1">
    <citation type="submission" date="2020-01" db="EMBL/GenBank/DDBJ databases">
        <authorList>
            <person name="Deng T."/>
        </authorList>
    </citation>
    <scope>NUCLEOTIDE SEQUENCE [LARGE SCALE GENOMIC DNA]</scope>
    <source>
        <strain evidence="8 9">5221</strain>
    </source>
</reference>
<comment type="cofactor">
    <cofactor evidence="1">
        <name>a divalent metal cation</name>
        <dbReference type="ChEBI" id="CHEBI:60240"/>
    </cofactor>
</comment>
<dbReference type="GO" id="GO:0009234">
    <property type="term" value="P:menaquinone biosynthetic process"/>
    <property type="evidence" value="ECO:0007669"/>
    <property type="project" value="UniProtKB-UniRule"/>
</dbReference>
<dbReference type="SMART" id="SM00922">
    <property type="entry name" value="MR_MLE"/>
    <property type="match status" value="1"/>
</dbReference>
<dbReference type="UniPathway" id="UPA01057">
    <property type="reaction ID" value="UER00165"/>
</dbReference>
<dbReference type="GO" id="GO:0016854">
    <property type="term" value="F:racemase and epimerase activity"/>
    <property type="evidence" value="ECO:0007669"/>
    <property type="project" value="UniProtKB-ARBA"/>
</dbReference>
<protein>
    <recommendedName>
        <fullName evidence="5 6">o-succinylbenzoate synthase</fullName>
        <ecNumber evidence="5 6">4.2.1.113</ecNumber>
    </recommendedName>
</protein>
<dbReference type="EC" id="4.2.1.113" evidence="5 6"/>
<dbReference type="InterPro" id="IPR036849">
    <property type="entry name" value="Enolase-like_C_sf"/>
</dbReference>
<evidence type="ECO:0000313" key="8">
    <source>
        <dbReference type="EMBL" id="MYM20901.1"/>
    </source>
</evidence>
<dbReference type="SFLD" id="SFLDG00180">
    <property type="entry name" value="muconate_cycloisomerase"/>
    <property type="match status" value="1"/>
</dbReference>
<dbReference type="EMBL" id="WWEQ01000093">
    <property type="protein sequence ID" value="MYM20901.1"/>
    <property type="molecule type" value="Genomic_DNA"/>
</dbReference>
<evidence type="ECO:0000256" key="6">
    <source>
        <dbReference type="NCBIfam" id="TIGR01928"/>
    </source>
</evidence>
<proteinExistence type="predicted"/>
<dbReference type="InterPro" id="IPR029017">
    <property type="entry name" value="Enolase-like_N"/>
</dbReference>
<accession>A0A6N9HAZ0</accession>
<evidence type="ECO:0000256" key="1">
    <source>
        <dbReference type="ARBA" id="ARBA00001968"/>
    </source>
</evidence>
<dbReference type="Proteomes" id="UP000469215">
    <property type="component" value="Unassembled WGS sequence"/>
</dbReference>
<evidence type="ECO:0000256" key="2">
    <source>
        <dbReference type="ARBA" id="ARBA00022723"/>
    </source>
</evidence>
<gene>
    <name evidence="8" type="primary">menC</name>
    <name evidence="8" type="ORF">GSY69_13260</name>
</gene>
<dbReference type="SFLD" id="SFLDS00001">
    <property type="entry name" value="Enolase"/>
    <property type="match status" value="1"/>
</dbReference>
<dbReference type="Pfam" id="PF02746">
    <property type="entry name" value="MR_MLE_N"/>
    <property type="match status" value="1"/>
</dbReference>
<dbReference type="SUPFAM" id="SSF54826">
    <property type="entry name" value="Enolase N-terminal domain-like"/>
    <property type="match status" value="1"/>
</dbReference>
<name>A0A6N9HAZ0_9MICO</name>
<evidence type="ECO:0000256" key="5">
    <source>
        <dbReference type="ARBA" id="ARBA00029491"/>
    </source>
</evidence>